<feature type="region of interest" description="Disordered" evidence="1">
    <location>
        <begin position="42"/>
        <end position="77"/>
    </location>
</feature>
<proteinExistence type="predicted"/>
<feature type="region of interest" description="Disordered" evidence="1">
    <location>
        <begin position="223"/>
        <end position="251"/>
    </location>
</feature>
<dbReference type="Proteomes" id="UP000184932">
    <property type="component" value="Unassembled WGS sequence"/>
</dbReference>
<feature type="compositionally biased region" description="Low complexity" evidence="1">
    <location>
        <begin position="112"/>
        <end position="125"/>
    </location>
</feature>
<dbReference type="EMBL" id="FSRL01000001">
    <property type="protein sequence ID" value="SIN81849.1"/>
    <property type="molecule type" value="Genomic_DNA"/>
</dbReference>
<gene>
    <name evidence="2" type="ORF">SAMN05444002_0721</name>
</gene>
<feature type="region of interest" description="Disordered" evidence="1">
    <location>
        <begin position="112"/>
        <end position="138"/>
    </location>
</feature>
<reference evidence="3" key="1">
    <citation type="submission" date="2016-11" db="EMBL/GenBank/DDBJ databases">
        <authorList>
            <person name="Varghese N."/>
            <person name="Submissions S."/>
        </authorList>
    </citation>
    <scope>NUCLEOTIDE SEQUENCE [LARGE SCALE GENOMIC DNA]</scope>
    <source>
        <strain evidence="3">DSM 29440</strain>
    </source>
</reference>
<evidence type="ECO:0000313" key="2">
    <source>
        <dbReference type="EMBL" id="SIN81849.1"/>
    </source>
</evidence>
<protein>
    <recommendedName>
        <fullName evidence="4">Excalibur calcium-binding domain-containing protein</fullName>
    </recommendedName>
</protein>
<evidence type="ECO:0000313" key="3">
    <source>
        <dbReference type="Proteomes" id="UP000184932"/>
    </source>
</evidence>
<name>A0A1N6EFP7_9RHOB</name>
<feature type="compositionally biased region" description="Polar residues" evidence="1">
    <location>
        <begin position="128"/>
        <end position="138"/>
    </location>
</feature>
<organism evidence="2 3">
    <name type="scientific">Vannielia litorea</name>
    <dbReference type="NCBI Taxonomy" id="1217970"/>
    <lineage>
        <taxon>Bacteria</taxon>
        <taxon>Pseudomonadati</taxon>
        <taxon>Pseudomonadota</taxon>
        <taxon>Alphaproteobacteria</taxon>
        <taxon>Rhodobacterales</taxon>
        <taxon>Paracoccaceae</taxon>
        <taxon>Vannielia</taxon>
    </lineage>
</organism>
<dbReference type="OrthoDB" id="7951357at2"/>
<dbReference type="RefSeq" id="WP_074254873.1">
    <property type="nucleotide sequence ID" value="NZ_FSRL01000001.1"/>
</dbReference>
<evidence type="ECO:0000256" key="1">
    <source>
        <dbReference type="SAM" id="MobiDB-lite"/>
    </source>
</evidence>
<evidence type="ECO:0008006" key="4">
    <source>
        <dbReference type="Google" id="ProtNLM"/>
    </source>
</evidence>
<sequence length="251" mass="25917">MRAWLPLCAVAALAACSPTVPDSGSGVGFGDYDSYQSQLRRDTALATSQRQTVQAPATAVASSDSYPSAEAPAATGAPTAAEIDAALGRTPSPQTQPVITPAAPIQTAAITPAPTAARSSGSGAAISDEQSFSAVSSRESIASDAERMRQNRAQFEQAPVTALPSRPEDTGPNLAQYALSTTNLPGQQIYRRGFTTQRKYDRACAAQPSAALAQQAFLAAGGPEKDRLGMDPDGDGFACGWDPRPFRAAKG</sequence>
<dbReference type="AlphaFoldDB" id="A0A1N6EFP7"/>
<keyword evidence="3" id="KW-1185">Reference proteome</keyword>
<dbReference type="STRING" id="1217970.SAMN05444002_0721"/>
<dbReference type="PROSITE" id="PS51257">
    <property type="entry name" value="PROKAR_LIPOPROTEIN"/>
    <property type="match status" value="1"/>
</dbReference>
<accession>A0A1N6EFP7</accession>
<feature type="compositionally biased region" description="Polar residues" evidence="1">
    <location>
        <begin position="45"/>
        <end position="66"/>
    </location>
</feature>